<dbReference type="AlphaFoldDB" id="A0A5J4U936"/>
<feature type="non-terminal residue" evidence="2">
    <location>
        <position position="1"/>
    </location>
</feature>
<comment type="caution">
    <text evidence="2">The sequence shown here is derived from an EMBL/GenBank/DDBJ whole genome shotgun (WGS) entry which is preliminary data.</text>
</comment>
<reference evidence="2 3" key="1">
    <citation type="submission" date="2019-03" db="EMBL/GenBank/DDBJ databases">
        <title>Single cell metagenomics reveals metabolic interactions within the superorganism composed of flagellate Streblomastix strix and complex community of Bacteroidetes bacteria on its surface.</title>
        <authorList>
            <person name="Treitli S.C."/>
            <person name="Kolisko M."/>
            <person name="Husnik F."/>
            <person name="Keeling P."/>
            <person name="Hampl V."/>
        </authorList>
    </citation>
    <scope>NUCLEOTIDE SEQUENCE [LARGE SCALE GENOMIC DNA]</scope>
    <source>
        <strain evidence="2">ST1C</strain>
    </source>
</reference>
<feature type="compositionally biased region" description="Basic and acidic residues" evidence="1">
    <location>
        <begin position="136"/>
        <end position="153"/>
    </location>
</feature>
<accession>A0A5J4U936</accession>
<feature type="compositionally biased region" description="Polar residues" evidence="1">
    <location>
        <begin position="266"/>
        <end position="287"/>
    </location>
</feature>
<feature type="compositionally biased region" description="Acidic residues" evidence="1">
    <location>
        <begin position="1"/>
        <end position="18"/>
    </location>
</feature>
<evidence type="ECO:0000313" key="2">
    <source>
        <dbReference type="EMBL" id="KAA6366720.1"/>
    </source>
</evidence>
<name>A0A5J4U936_9EUKA</name>
<dbReference type="EMBL" id="SNRW01019067">
    <property type="protein sequence ID" value="KAA6366720.1"/>
    <property type="molecule type" value="Genomic_DNA"/>
</dbReference>
<feature type="compositionally biased region" description="Low complexity" evidence="1">
    <location>
        <begin position="232"/>
        <end position="257"/>
    </location>
</feature>
<evidence type="ECO:0000256" key="1">
    <source>
        <dbReference type="SAM" id="MobiDB-lite"/>
    </source>
</evidence>
<feature type="region of interest" description="Disordered" evidence="1">
    <location>
        <begin position="225"/>
        <end position="313"/>
    </location>
</feature>
<feature type="non-terminal residue" evidence="2">
    <location>
        <position position="349"/>
    </location>
</feature>
<sequence length="349" mass="39977">RNMDEEEQPETTSGEEWDFLGGRGEKGEQLFKECLLNVGLTGQSIQGIIDRWHGSQKRHACFLPIFAQYWAYQQLTILKLPTLERLYLTIANYIIYLNPLESDGSKCYKRDKVLEAESTNNGRSIKGGITNQTYQLRRDRNSRKDHEETTRTSREDFKGCLRLNLMPNQLDIEMVGEKRCEERVEERVDLTKQKDKEDALSLNQIQINREARISKRDAAEPDAIVTPLGPINASNDNNSNDNQRNDYNNINNQNDQHNNSDEIDKNYNNNKQFSSNEDAINKQSNSNDDTDNKQRMGNDDANNNNNDKIDDSQITNNTTLLQISETIRPLSAFMSKQTGQLALSTGCET</sequence>
<feature type="region of interest" description="Disordered" evidence="1">
    <location>
        <begin position="121"/>
        <end position="153"/>
    </location>
</feature>
<dbReference type="Proteomes" id="UP000324800">
    <property type="component" value="Unassembled WGS sequence"/>
</dbReference>
<proteinExistence type="predicted"/>
<feature type="region of interest" description="Disordered" evidence="1">
    <location>
        <begin position="1"/>
        <end position="22"/>
    </location>
</feature>
<gene>
    <name evidence="2" type="ORF">EZS28_037753</name>
</gene>
<evidence type="ECO:0000313" key="3">
    <source>
        <dbReference type="Proteomes" id="UP000324800"/>
    </source>
</evidence>
<organism evidence="2 3">
    <name type="scientific">Streblomastix strix</name>
    <dbReference type="NCBI Taxonomy" id="222440"/>
    <lineage>
        <taxon>Eukaryota</taxon>
        <taxon>Metamonada</taxon>
        <taxon>Preaxostyla</taxon>
        <taxon>Oxymonadida</taxon>
        <taxon>Streblomastigidae</taxon>
        <taxon>Streblomastix</taxon>
    </lineage>
</organism>
<feature type="compositionally biased region" description="Polar residues" evidence="1">
    <location>
        <begin position="121"/>
        <end position="135"/>
    </location>
</feature>
<protein>
    <submittedName>
        <fullName evidence="2">Uncharacterized protein</fullName>
    </submittedName>
</protein>